<name>A0A380MSL0_9GAMM</name>
<dbReference type="EMBL" id="UHIC01000001">
    <property type="protein sequence ID" value="SUO94327.1"/>
    <property type="molecule type" value="Genomic_DNA"/>
</dbReference>
<sequence>MKYINYPFLITFIKRITICFCFVFYTQSYSQNVKPVYNIITDMTNSPYEFDDGTGNIIGFDVDLMQAIADREGFDFKIKHRSWKNIFELLNNTDADIIMAAITITPQRAKLVDFTVPYIHPTRTAVMIDSRAKALGVTDFDSLRNVTISMKDKTTNLSSLQEMFGDSDKFRPVISQYFAFQKMMAGGADVGFGDTLVMQHYMQRFPEIKFFTLVQPLEERVRAGFAVKKGNKALKEKLDRGIKSIKADGTFTKIATKWFGESVAKNLD</sequence>
<dbReference type="OrthoDB" id="9768183at2"/>
<dbReference type="AlphaFoldDB" id="A0A380MSL0"/>
<evidence type="ECO:0000259" key="3">
    <source>
        <dbReference type="SMART" id="SM00062"/>
    </source>
</evidence>
<feature type="domain" description="Solute-binding protein family 3/N-terminal" evidence="3">
    <location>
        <begin position="36"/>
        <end position="262"/>
    </location>
</feature>
<dbReference type="RefSeq" id="WP_072575962.1">
    <property type="nucleotide sequence ID" value="NZ_LWHB01000039.1"/>
</dbReference>
<organism evidence="4 5">
    <name type="scientific">Suttonella ornithocola</name>
    <dbReference type="NCBI Taxonomy" id="279832"/>
    <lineage>
        <taxon>Bacteria</taxon>
        <taxon>Pseudomonadati</taxon>
        <taxon>Pseudomonadota</taxon>
        <taxon>Gammaproteobacteria</taxon>
        <taxon>Cardiobacteriales</taxon>
        <taxon>Cardiobacteriaceae</taxon>
        <taxon>Suttonella</taxon>
    </lineage>
</organism>
<comment type="similarity">
    <text evidence="1">Belongs to the bacterial solute-binding protein 3 family.</text>
</comment>
<reference evidence="4 5" key="1">
    <citation type="submission" date="2018-06" db="EMBL/GenBank/DDBJ databases">
        <authorList>
            <consortium name="Pathogen Informatics"/>
            <person name="Doyle S."/>
        </authorList>
    </citation>
    <scope>NUCLEOTIDE SEQUENCE [LARGE SCALE GENOMIC DNA]</scope>
    <source>
        <strain evidence="4 5">NCTC13337</strain>
    </source>
</reference>
<dbReference type="CDD" id="cd13530">
    <property type="entry name" value="PBP2_peptides_like"/>
    <property type="match status" value="1"/>
</dbReference>
<gene>
    <name evidence="4" type="primary">artJ_2</name>
    <name evidence="4" type="ORF">NCTC13337_00673</name>
</gene>
<dbReference type="PANTHER" id="PTHR35936">
    <property type="entry name" value="MEMBRANE-BOUND LYTIC MUREIN TRANSGLYCOSYLASE F"/>
    <property type="match status" value="1"/>
</dbReference>
<dbReference type="SMART" id="SM00062">
    <property type="entry name" value="PBPb"/>
    <property type="match status" value="1"/>
</dbReference>
<keyword evidence="2" id="KW-0732">Signal</keyword>
<accession>A0A380MSL0</accession>
<evidence type="ECO:0000313" key="4">
    <source>
        <dbReference type="EMBL" id="SUO94327.1"/>
    </source>
</evidence>
<evidence type="ECO:0000256" key="1">
    <source>
        <dbReference type="ARBA" id="ARBA00010333"/>
    </source>
</evidence>
<dbReference type="InterPro" id="IPR001638">
    <property type="entry name" value="Solute-binding_3/MltF_N"/>
</dbReference>
<proteinExistence type="inferred from homology"/>
<dbReference type="SUPFAM" id="SSF53850">
    <property type="entry name" value="Periplasmic binding protein-like II"/>
    <property type="match status" value="1"/>
</dbReference>
<dbReference type="PANTHER" id="PTHR35936:SF19">
    <property type="entry name" value="AMINO-ACID-BINDING PROTEIN YXEM-RELATED"/>
    <property type="match status" value="1"/>
</dbReference>
<dbReference type="Pfam" id="PF00497">
    <property type="entry name" value="SBP_bac_3"/>
    <property type="match status" value="1"/>
</dbReference>
<evidence type="ECO:0000313" key="5">
    <source>
        <dbReference type="Proteomes" id="UP000254601"/>
    </source>
</evidence>
<protein>
    <submittedName>
        <fullName evidence="4">ABC transporter arginine-binding protein 1</fullName>
    </submittedName>
</protein>
<dbReference type="Proteomes" id="UP000254601">
    <property type="component" value="Unassembled WGS sequence"/>
</dbReference>
<evidence type="ECO:0000256" key="2">
    <source>
        <dbReference type="ARBA" id="ARBA00022729"/>
    </source>
</evidence>
<dbReference type="Gene3D" id="3.40.190.10">
    <property type="entry name" value="Periplasmic binding protein-like II"/>
    <property type="match status" value="2"/>
</dbReference>
<keyword evidence="5" id="KW-1185">Reference proteome</keyword>